<evidence type="ECO:0000313" key="16">
    <source>
        <dbReference type="Proteomes" id="UP000716004"/>
    </source>
</evidence>
<dbReference type="Gene3D" id="3.40.50.300">
    <property type="entry name" value="P-loop containing nucleotide triphosphate hydrolases"/>
    <property type="match status" value="1"/>
</dbReference>
<evidence type="ECO:0000256" key="13">
    <source>
        <dbReference type="ARBA" id="ARBA00032866"/>
    </source>
</evidence>
<dbReference type="Proteomes" id="UP000716004">
    <property type="component" value="Unassembled WGS sequence"/>
</dbReference>
<evidence type="ECO:0000256" key="2">
    <source>
        <dbReference type="ARBA" id="ARBA00004496"/>
    </source>
</evidence>
<dbReference type="InterPro" id="IPR006083">
    <property type="entry name" value="PRK/URK"/>
</dbReference>
<dbReference type="GO" id="GO:0004594">
    <property type="term" value="F:pantothenate kinase activity"/>
    <property type="evidence" value="ECO:0007669"/>
    <property type="project" value="UniProtKB-EC"/>
</dbReference>
<sequence>MKQSEDTERTEHTTYLSFSRDEWRKLRNSTPLTLSSPDLERIRGINESISIEEVEDIYLPLSRLLQLYYGGSRHLYEARRTFLGKGDDRVPFIIGMAGSVAVGKSTTARLLKLLIAGWPGSPRVELMPTDGFLYPNRELERRGILNRKGFPESYNLKELIRFLYELKSGNPLLKVPVYSHIRYDIVPGEFTEVASPDIVILEGLNVLQTRSVMHSKEPELMVSDFFDFSIYIDAPESAIKKWYT</sequence>
<reference evidence="15" key="1">
    <citation type="submission" date="2021-04" db="EMBL/GenBank/DDBJ databases">
        <title>Genomic insights into ecological role and evolution of a novel Thermoplasmata order Candidatus Sysuiplasmatales.</title>
        <authorList>
            <person name="Yuan Y."/>
        </authorList>
    </citation>
    <scope>NUCLEOTIDE SEQUENCE</scope>
    <source>
        <strain evidence="15">YP2-bin.285</strain>
    </source>
</reference>
<dbReference type="HAMAP" id="MF_00215">
    <property type="entry name" value="Pantothen_kinase_1"/>
    <property type="match status" value="1"/>
</dbReference>
<evidence type="ECO:0000256" key="11">
    <source>
        <dbReference type="ARBA" id="ARBA00022840"/>
    </source>
</evidence>
<evidence type="ECO:0000256" key="4">
    <source>
        <dbReference type="ARBA" id="ARBA00006087"/>
    </source>
</evidence>
<evidence type="ECO:0000256" key="1">
    <source>
        <dbReference type="ARBA" id="ARBA00001206"/>
    </source>
</evidence>
<organism evidence="15 16">
    <name type="scientific">Candidatus Sysuiplasma superficiale</name>
    <dbReference type="NCBI Taxonomy" id="2823368"/>
    <lineage>
        <taxon>Archaea</taxon>
        <taxon>Methanobacteriati</taxon>
        <taxon>Thermoplasmatota</taxon>
        <taxon>Thermoplasmata</taxon>
        <taxon>Candidatus Sysuiplasmatales</taxon>
        <taxon>Candidatus Sysuiplasmataceae</taxon>
        <taxon>Candidatus Sysuiplasma</taxon>
    </lineage>
</organism>
<comment type="caution">
    <text evidence="15">The sequence shown here is derived from an EMBL/GenBank/DDBJ whole genome shotgun (WGS) entry which is preliminary data.</text>
</comment>
<dbReference type="NCBIfam" id="TIGR00554">
    <property type="entry name" value="panK_bact"/>
    <property type="match status" value="1"/>
</dbReference>
<dbReference type="Pfam" id="PF00485">
    <property type="entry name" value="PRK"/>
    <property type="match status" value="1"/>
</dbReference>
<comment type="subcellular location">
    <subcellularLocation>
        <location evidence="2">Cytoplasm</location>
    </subcellularLocation>
</comment>
<dbReference type="GO" id="GO:0015937">
    <property type="term" value="P:coenzyme A biosynthetic process"/>
    <property type="evidence" value="ECO:0007669"/>
    <property type="project" value="UniProtKB-UniPathway"/>
</dbReference>
<evidence type="ECO:0000256" key="5">
    <source>
        <dbReference type="ARBA" id="ARBA00012102"/>
    </source>
</evidence>
<dbReference type="EMBL" id="JAGVSJ010000009">
    <property type="protein sequence ID" value="MBX8631848.1"/>
    <property type="molecule type" value="Genomic_DNA"/>
</dbReference>
<comment type="catalytic activity">
    <reaction evidence="1">
        <text>(R)-pantothenate + ATP = (R)-4'-phosphopantothenate + ADP + H(+)</text>
        <dbReference type="Rhea" id="RHEA:16373"/>
        <dbReference type="ChEBI" id="CHEBI:10986"/>
        <dbReference type="ChEBI" id="CHEBI:15378"/>
        <dbReference type="ChEBI" id="CHEBI:29032"/>
        <dbReference type="ChEBI" id="CHEBI:30616"/>
        <dbReference type="ChEBI" id="CHEBI:456216"/>
        <dbReference type="EC" id="2.7.1.33"/>
    </reaction>
</comment>
<accession>A0A8J7YPF6</accession>
<dbReference type="PANTHER" id="PTHR10285">
    <property type="entry name" value="URIDINE KINASE"/>
    <property type="match status" value="1"/>
</dbReference>
<dbReference type="GO" id="GO:0005524">
    <property type="term" value="F:ATP binding"/>
    <property type="evidence" value="ECO:0007669"/>
    <property type="project" value="UniProtKB-KW"/>
</dbReference>
<dbReference type="InterPro" id="IPR027417">
    <property type="entry name" value="P-loop_NTPase"/>
</dbReference>
<evidence type="ECO:0000256" key="12">
    <source>
        <dbReference type="ARBA" id="ARBA00022993"/>
    </source>
</evidence>
<keyword evidence="10 15" id="KW-0418">Kinase</keyword>
<comment type="similarity">
    <text evidence="4">Belongs to the prokaryotic pantothenate kinase family.</text>
</comment>
<keyword evidence="12" id="KW-0173">Coenzyme A biosynthesis</keyword>
<dbReference type="UniPathway" id="UPA00241">
    <property type="reaction ID" value="UER00352"/>
</dbReference>
<gene>
    <name evidence="15" type="primary">coaA</name>
    <name evidence="15" type="ORF">J9259_04935</name>
</gene>
<evidence type="ECO:0000256" key="8">
    <source>
        <dbReference type="ARBA" id="ARBA00022679"/>
    </source>
</evidence>
<keyword evidence="11" id="KW-0067">ATP-binding</keyword>
<name>A0A8J7YPF6_9ARCH</name>
<feature type="domain" description="Phosphoribulokinase/uridine kinase" evidence="14">
    <location>
        <begin position="93"/>
        <end position="234"/>
    </location>
</feature>
<evidence type="ECO:0000256" key="10">
    <source>
        <dbReference type="ARBA" id="ARBA00022777"/>
    </source>
</evidence>
<protein>
    <recommendedName>
        <fullName evidence="6">Pantothenate kinase</fullName>
        <ecNumber evidence="5">2.7.1.33</ecNumber>
    </recommendedName>
    <alternativeName>
        <fullName evidence="13">Pantothenic acid kinase</fullName>
    </alternativeName>
</protein>
<keyword evidence="9" id="KW-0547">Nucleotide-binding</keyword>
<keyword evidence="7" id="KW-0963">Cytoplasm</keyword>
<dbReference type="GO" id="GO:0005737">
    <property type="term" value="C:cytoplasm"/>
    <property type="evidence" value="ECO:0007669"/>
    <property type="project" value="UniProtKB-SubCell"/>
</dbReference>
<keyword evidence="8 15" id="KW-0808">Transferase</keyword>
<evidence type="ECO:0000256" key="7">
    <source>
        <dbReference type="ARBA" id="ARBA00022490"/>
    </source>
</evidence>
<comment type="pathway">
    <text evidence="3">Cofactor biosynthesis; coenzyme A biosynthesis; CoA from (R)-pantothenate: step 1/5.</text>
</comment>
<feature type="non-terminal residue" evidence="15">
    <location>
        <position position="244"/>
    </location>
</feature>
<proteinExistence type="inferred from homology"/>
<dbReference type="InterPro" id="IPR004566">
    <property type="entry name" value="PanK"/>
</dbReference>
<evidence type="ECO:0000256" key="3">
    <source>
        <dbReference type="ARBA" id="ARBA00005225"/>
    </source>
</evidence>
<dbReference type="EC" id="2.7.1.33" evidence="5"/>
<evidence type="ECO:0000313" key="15">
    <source>
        <dbReference type="EMBL" id="MBX8631848.1"/>
    </source>
</evidence>
<dbReference type="SUPFAM" id="SSF52540">
    <property type="entry name" value="P-loop containing nucleoside triphosphate hydrolases"/>
    <property type="match status" value="1"/>
</dbReference>
<dbReference type="AlphaFoldDB" id="A0A8J7YPF6"/>
<evidence type="ECO:0000259" key="14">
    <source>
        <dbReference type="Pfam" id="PF00485"/>
    </source>
</evidence>
<evidence type="ECO:0000256" key="6">
    <source>
        <dbReference type="ARBA" id="ARBA00015080"/>
    </source>
</evidence>
<evidence type="ECO:0000256" key="9">
    <source>
        <dbReference type="ARBA" id="ARBA00022741"/>
    </source>
</evidence>